<dbReference type="AlphaFoldDB" id="A0A8X6RSR5"/>
<reference evidence="2" key="1">
    <citation type="submission" date="2020-08" db="EMBL/GenBank/DDBJ databases">
        <title>Multicomponent nature underlies the extraordinary mechanical properties of spider dragline silk.</title>
        <authorList>
            <person name="Kono N."/>
            <person name="Nakamura H."/>
            <person name="Mori M."/>
            <person name="Yoshida Y."/>
            <person name="Ohtoshi R."/>
            <person name="Malay A.D."/>
            <person name="Moran D.A.P."/>
            <person name="Tomita M."/>
            <person name="Numata K."/>
            <person name="Arakawa K."/>
        </authorList>
    </citation>
    <scope>NUCLEOTIDE SEQUENCE</scope>
</reference>
<organism evidence="2 3">
    <name type="scientific">Trichonephila clavipes</name>
    <name type="common">Golden silk orbweaver</name>
    <name type="synonym">Nephila clavipes</name>
    <dbReference type="NCBI Taxonomy" id="2585209"/>
    <lineage>
        <taxon>Eukaryota</taxon>
        <taxon>Metazoa</taxon>
        <taxon>Ecdysozoa</taxon>
        <taxon>Arthropoda</taxon>
        <taxon>Chelicerata</taxon>
        <taxon>Arachnida</taxon>
        <taxon>Araneae</taxon>
        <taxon>Araneomorphae</taxon>
        <taxon>Entelegynae</taxon>
        <taxon>Araneoidea</taxon>
        <taxon>Nephilidae</taxon>
        <taxon>Trichonephila</taxon>
    </lineage>
</organism>
<name>A0A8X6RSR5_TRICX</name>
<gene>
    <name evidence="2" type="ORF">TNCV_1648811</name>
</gene>
<feature type="region of interest" description="Disordered" evidence="1">
    <location>
        <begin position="1"/>
        <end position="21"/>
    </location>
</feature>
<comment type="caution">
    <text evidence="2">The sequence shown here is derived from an EMBL/GenBank/DDBJ whole genome shotgun (WGS) entry which is preliminary data.</text>
</comment>
<evidence type="ECO:0000313" key="3">
    <source>
        <dbReference type="Proteomes" id="UP000887159"/>
    </source>
</evidence>
<protein>
    <submittedName>
        <fullName evidence="2">Uncharacterized protein</fullName>
    </submittedName>
</protein>
<accession>A0A8X6RSR5</accession>
<dbReference type="EMBL" id="BMAU01021194">
    <property type="protein sequence ID" value="GFX96846.1"/>
    <property type="molecule type" value="Genomic_DNA"/>
</dbReference>
<proteinExistence type="predicted"/>
<keyword evidence="3" id="KW-1185">Reference proteome</keyword>
<evidence type="ECO:0000313" key="2">
    <source>
        <dbReference type="EMBL" id="GFX96846.1"/>
    </source>
</evidence>
<sequence length="66" mass="7588">MSRFDGLSEVRPPVFKTPDKLGPHLLTHCSRDKRKSRPCTAVNRTWTCGVEARYTTTQTYSMKNKT</sequence>
<dbReference type="Proteomes" id="UP000887159">
    <property type="component" value="Unassembled WGS sequence"/>
</dbReference>
<evidence type="ECO:0000256" key="1">
    <source>
        <dbReference type="SAM" id="MobiDB-lite"/>
    </source>
</evidence>